<evidence type="ECO:0000313" key="7">
    <source>
        <dbReference type="Proteomes" id="UP000216451"/>
    </source>
</evidence>
<dbReference type="Proteomes" id="UP000216451">
    <property type="component" value="Unassembled WGS sequence"/>
</dbReference>
<keyword evidence="7" id="KW-1185">Reference proteome</keyword>
<comment type="catalytic activity">
    <reaction evidence="1">
        <text>Hydrolysis of terminal, non-reducing beta-D-mannose residues in beta-D-mannosides.</text>
        <dbReference type="EC" id="3.2.1.25"/>
    </reaction>
</comment>
<dbReference type="RefSeq" id="WP_094695090.1">
    <property type="nucleotide sequence ID" value="NZ_JBDNSG010000015.1"/>
</dbReference>
<reference evidence="6 7" key="1">
    <citation type="journal article" date="2017" name="BMC Genomics">
        <title>Comparative genomic and phylogenomic analyses of the Bifidobacteriaceae family.</title>
        <authorList>
            <person name="Lugli G.A."/>
            <person name="Milani C."/>
            <person name="Turroni F."/>
            <person name="Duranti S."/>
            <person name="Mancabelli L."/>
            <person name="Mangifesta M."/>
            <person name="Ferrario C."/>
            <person name="Modesto M."/>
            <person name="Mattarelli P."/>
            <person name="Jiri K."/>
            <person name="van Sinderen D."/>
            <person name="Ventura M."/>
        </authorList>
    </citation>
    <scope>NUCLEOTIDE SEQUENCE [LARGE SCALE GENOMIC DNA]</scope>
    <source>
        <strain evidence="6 7">LMG 28769</strain>
    </source>
</reference>
<dbReference type="GO" id="GO:0005975">
    <property type="term" value="P:carbohydrate metabolic process"/>
    <property type="evidence" value="ECO:0007669"/>
    <property type="project" value="UniProtKB-ARBA"/>
</dbReference>
<dbReference type="GeneID" id="98296530"/>
<sequence>MTALPQTFVSLDEKWTVRALNTGAVPEALRERLGLGIPAQVPGEVSLDLLRARLIDDPFDGDNETLQQWIGDVDWQYQCEFVWHDDNEERHDLLAYGLDTVTQVLLNDRPIASTNNYHRSYRWDVDGILQEGENRLTINLASPVRESDVREHRLGYYPHTEHHAFNQIRKPSYQFGWDWGIDVAGVGICRPIGIDSWSGSRIVEVRPLVHVDSQGVGIVDTTIVIERADTSRVTSPSAAHTGSAVPIEIMLEGHDAHVSVTGEIKSDRNAAELRVTIPDAHLWWPVGYGDQPLYQIRVTIGDGRQGLWQRCIGFRNVRVDTTADAIGRPFQIYVNEVPVHCRGYNWVPVDAFMSRAGQAQYDHLFDDLVESHSNMIRAWGGGIYESDHFYELADQLGIMVWQDFALACAAYPEDTQTQAEIEAEAREHIARLSSHPSLVVWNGSNENFVAYADWAGFKQSLRENDGKPNAFGYGEKGWGNYYYSTMFPKLLKELDPTRIYLPSSPMSFTPHVDANRDTDGTMHIWDVWNRSDYRDYARYTPRFADEFGYQAPPAWSTLTAVVHDRRLEPFGAQMLVHQKAAGGNYKLARGMRSHLTPGHINDVSYRSDGSRDWLIDSDHWDDIEDWHWACQLQQAQAIRFGVEHMRSLEPVNAGILIWQLNDDWPVVSWSAVDYDGRRKPLWYASRDFFSPQFATIQPRVSQQAMDDLSWEGVKPACDALALIVCNDTLETWKGSWSIERRTLEGEVLASQHIDLSLSALEHRSIVIDEQLASWGDNRREIIVATPSDSHFERVICNGCDVVDQYLDPEPFDASIQPSGSGYELTLHARSYARDIFCMVDKVDSAATIDCGMVTLLPGESATWHITARKHCDVRALIARNVLRCANDLRR</sequence>
<dbReference type="InterPro" id="IPR054593">
    <property type="entry name" value="Beta-mannosidase-like_N2"/>
</dbReference>
<evidence type="ECO:0000313" key="6">
    <source>
        <dbReference type="EMBL" id="OZG65148.1"/>
    </source>
</evidence>
<gene>
    <name evidence="6" type="ORF">BAQU_1888</name>
</gene>
<evidence type="ECO:0000256" key="4">
    <source>
        <dbReference type="ARBA" id="ARBA00023295"/>
    </source>
</evidence>
<dbReference type="PANTHER" id="PTHR43730:SF1">
    <property type="entry name" value="BETA-MANNOSIDASE"/>
    <property type="match status" value="1"/>
</dbReference>
<keyword evidence="3" id="KW-0378">Hydrolase</keyword>
<evidence type="ECO:0000256" key="1">
    <source>
        <dbReference type="ARBA" id="ARBA00000829"/>
    </source>
</evidence>
<dbReference type="InterPro" id="IPR050887">
    <property type="entry name" value="Beta-mannosidase_GH2"/>
</dbReference>
<feature type="domain" description="Beta-mannosidase-like galactose-binding" evidence="5">
    <location>
        <begin position="15"/>
        <end position="190"/>
    </location>
</feature>
<dbReference type="InterPro" id="IPR008979">
    <property type="entry name" value="Galactose-bd-like_sf"/>
</dbReference>
<dbReference type="AlphaFoldDB" id="A0A261G187"/>
<dbReference type="EC" id="3.2.1.25" evidence="2"/>
<dbReference type="SUPFAM" id="SSF49303">
    <property type="entry name" value="beta-Galactosidase/glucuronidase domain"/>
    <property type="match status" value="1"/>
</dbReference>
<name>A0A261G187_9BIFI</name>
<evidence type="ECO:0000256" key="3">
    <source>
        <dbReference type="ARBA" id="ARBA00022801"/>
    </source>
</evidence>
<dbReference type="GO" id="GO:0006516">
    <property type="term" value="P:glycoprotein catabolic process"/>
    <property type="evidence" value="ECO:0007669"/>
    <property type="project" value="TreeGrafter"/>
</dbReference>
<dbReference type="FunFam" id="3.20.20.80:FF:000050">
    <property type="entry name" value="Beta-mannosidase B"/>
    <property type="match status" value="1"/>
</dbReference>
<dbReference type="Gene3D" id="2.60.40.10">
    <property type="entry name" value="Immunoglobulins"/>
    <property type="match status" value="1"/>
</dbReference>
<dbReference type="GO" id="GO:0004567">
    <property type="term" value="F:beta-mannosidase activity"/>
    <property type="evidence" value="ECO:0007669"/>
    <property type="project" value="UniProtKB-EC"/>
</dbReference>
<dbReference type="Gene3D" id="2.60.120.260">
    <property type="entry name" value="Galactose-binding domain-like"/>
    <property type="match status" value="1"/>
</dbReference>
<dbReference type="SUPFAM" id="SSF51445">
    <property type="entry name" value="(Trans)glycosidases"/>
    <property type="match status" value="1"/>
</dbReference>
<dbReference type="Gene3D" id="3.20.20.80">
    <property type="entry name" value="Glycosidases"/>
    <property type="match status" value="1"/>
</dbReference>
<dbReference type="SUPFAM" id="SSF49785">
    <property type="entry name" value="Galactose-binding domain-like"/>
    <property type="match status" value="1"/>
</dbReference>
<dbReference type="OrthoDB" id="9758603at2"/>
<dbReference type="Pfam" id="PF22666">
    <property type="entry name" value="Glyco_hydro_2_N2"/>
    <property type="match status" value="1"/>
</dbReference>
<proteinExistence type="predicted"/>
<comment type="caution">
    <text evidence="6">The sequence shown here is derived from an EMBL/GenBank/DDBJ whole genome shotgun (WGS) entry which is preliminary data.</text>
</comment>
<keyword evidence="4" id="KW-0326">Glycosidase</keyword>
<organism evidence="6 7">
    <name type="scientific">Bifidobacterium aquikefiri</name>
    <dbReference type="NCBI Taxonomy" id="1653207"/>
    <lineage>
        <taxon>Bacteria</taxon>
        <taxon>Bacillati</taxon>
        <taxon>Actinomycetota</taxon>
        <taxon>Actinomycetes</taxon>
        <taxon>Bifidobacteriales</taxon>
        <taxon>Bifidobacteriaceae</taxon>
        <taxon>Bifidobacterium</taxon>
    </lineage>
</organism>
<dbReference type="EMBL" id="MWXA01000009">
    <property type="protein sequence ID" value="OZG65148.1"/>
    <property type="molecule type" value="Genomic_DNA"/>
</dbReference>
<dbReference type="PANTHER" id="PTHR43730">
    <property type="entry name" value="BETA-MANNOSIDASE"/>
    <property type="match status" value="1"/>
</dbReference>
<accession>A0A261G187</accession>
<dbReference type="InterPro" id="IPR036156">
    <property type="entry name" value="Beta-gal/glucu_dom_sf"/>
</dbReference>
<evidence type="ECO:0000256" key="2">
    <source>
        <dbReference type="ARBA" id="ARBA00012754"/>
    </source>
</evidence>
<dbReference type="InterPro" id="IPR017853">
    <property type="entry name" value="GH"/>
</dbReference>
<evidence type="ECO:0000259" key="5">
    <source>
        <dbReference type="Pfam" id="PF22666"/>
    </source>
</evidence>
<dbReference type="InterPro" id="IPR013783">
    <property type="entry name" value="Ig-like_fold"/>
</dbReference>
<protein>
    <recommendedName>
        <fullName evidence="2">beta-mannosidase</fullName>
        <ecNumber evidence="2">3.2.1.25</ecNumber>
    </recommendedName>
</protein>